<dbReference type="Gene3D" id="3.10.105.10">
    <property type="entry name" value="Dipeptide-binding Protein, Domain 3"/>
    <property type="match status" value="1"/>
</dbReference>
<comment type="caution">
    <text evidence="5">The sequence shown here is derived from an EMBL/GenBank/DDBJ whole genome shotgun (WGS) entry which is preliminary data.</text>
</comment>
<reference evidence="6" key="1">
    <citation type="journal article" date="2019" name="Int. J. Syst. Evol. Microbiol.">
        <title>The Global Catalogue of Microorganisms (GCM) 10K type strain sequencing project: providing services to taxonomists for standard genome sequencing and annotation.</title>
        <authorList>
            <consortium name="The Broad Institute Genomics Platform"/>
            <consortium name="The Broad Institute Genome Sequencing Center for Infectious Disease"/>
            <person name="Wu L."/>
            <person name="Ma J."/>
        </authorList>
    </citation>
    <scope>NUCLEOTIDE SEQUENCE [LARGE SCALE GENOMIC DNA]</scope>
    <source>
        <strain evidence="6">KCTC 52094</strain>
    </source>
</reference>
<protein>
    <submittedName>
        <fullName evidence="5">ABC transporter substrate-binding protein</fullName>
    </submittedName>
</protein>
<dbReference type="Pfam" id="PF00496">
    <property type="entry name" value="SBP_bac_5"/>
    <property type="match status" value="1"/>
</dbReference>
<keyword evidence="6" id="KW-1185">Reference proteome</keyword>
<evidence type="ECO:0000259" key="4">
    <source>
        <dbReference type="Pfam" id="PF00496"/>
    </source>
</evidence>
<comment type="subcellular location">
    <subcellularLocation>
        <location evidence="1">Periplasm</location>
    </subcellularLocation>
</comment>
<dbReference type="InterPro" id="IPR006311">
    <property type="entry name" value="TAT_signal"/>
</dbReference>
<gene>
    <name evidence="5" type="ORF">ACFOD4_05760</name>
</gene>
<comment type="similarity">
    <text evidence="2">Belongs to the bacterial solute-binding protein 5 family.</text>
</comment>
<dbReference type="PANTHER" id="PTHR30290">
    <property type="entry name" value="PERIPLASMIC BINDING COMPONENT OF ABC TRANSPORTER"/>
    <property type="match status" value="1"/>
</dbReference>
<dbReference type="RefSeq" id="WP_379594985.1">
    <property type="nucleotide sequence ID" value="NZ_JBHRTN010000007.1"/>
</dbReference>
<feature type="domain" description="Solute-binding protein family 5" evidence="4">
    <location>
        <begin position="78"/>
        <end position="430"/>
    </location>
</feature>
<organism evidence="5 6">
    <name type="scientific">Teichococcus globiformis</name>
    <dbReference type="NCBI Taxonomy" id="2307229"/>
    <lineage>
        <taxon>Bacteria</taxon>
        <taxon>Pseudomonadati</taxon>
        <taxon>Pseudomonadota</taxon>
        <taxon>Alphaproteobacteria</taxon>
        <taxon>Acetobacterales</taxon>
        <taxon>Roseomonadaceae</taxon>
        <taxon>Roseomonas</taxon>
    </lineage>
</organism>
<dbReference type="PROSITE" id="PS51318">
    <property type="entry name" value="TAT"/>
    <property type="match status" value="1"/>
</dbReference>
<dbReference type="InterPro" id="IPR039424">
    <property type="entry name" value="SBP_5"/>
</dbReference>
<dbReference type="CDD" id="cd08502">
    <property type="entry name" value="PBP2_NikA_DppA_OppA_like_16"/>
    <property type="match status" value="1"/>
</dbReference>
<dbReference type="Gene3D" id="3.40.190.10">
    <property type="entry name" value="Periplasmic binding protein-like II"/>
    <property type="match status" value="1"/>
</dbReference>
<proteinExistence type="inferred from homology"/>
<dbReference type="InterPro" id="IPR000914">
    <property type="entry name" value="SBP_5_dom"/>
</dbReference>
<evidence type="ECO:0000256" key="2">
    <source>
        <dbReference type="ARBA" id="ARBA00005695"/>
    </source>
</evidence>
<sequence>MLQRRSFLTHAAAGAALAGLPALPRPALSQGAAARTLRFVPQANLANFDPIWGTQYVVRNAGMLVWDTLYGISASFEPKRQMVESEEVSADGLVWTFRLRQGLKFHDGEPVRAKDAVASLSRWAVRDPMGQMIRAIQNELVALDDRTFRWSLKQPYPKMLLALGKTNSPCSFIMPERIAKTDPFQQITEFVGSGPFRFMREEWVPGAKAVFVKFADYVPRDEAPDWMSGGKRVMVDRVEWVVMPDPATAAAALQNGEVDWWENPIADLVPVLKRNRNLNVDIADPLGNIGTFRMNHLHPPFNDVRARRAVLMAMSQEDYMRALVGDETDLYKLLPSFFTPGAPLYTEEGGDILKGKRDYEGAKKLLAEAGYKGEPITLVVAQDQPITKAFGDVSADLLKRMGMNVDFVATDWGTVGSRRAMKAPPAQGGWHVFHSWHAGADCVNPASYTAMRANGDGAWFGWPKSDPVEAARDKWFAAADLESEKAAVAEMNKLAMEYGLWAPTGFFMSYQAWRKNVDGVVKAPIPFFWNVTKS</sequence>
<dbReference type="SUPFAM" id="SSF53850">
    <property type="entry name" value="Periplasmic binding protein-like II"/>
    <property type="match status" value="1"/>
</dbReference>
<name>A0ABV7FW39_9PROT</name>
<dbReference type="EMBL" id="JBHRTN010000007">
    <property type="protein sequence ID" value="MFC3124563.1"/>
    <property type="molecule type" value="Genomic_DNA"/>
</dbReference>
<dbReference type="PANTHER" id="PTHR30290:SF38">
    <property type="entry name" value="D,D-DIPEPTIDE-BINDING PERIPLASMIC PROTEIN DDPA-RELATED"/>
    <property type="match status" value="1"/>
</dbReference>
<evidence type="ECO:0000256" key="3">
    <source>
        <dbReference type="ARBA" id="ARBA00022729"/>
    </source>
</evidence>
<evidence type="ECO:0000256" key="1">
    <source>
        <dbReference type="ARBA" id="ARBA00004418"/>
    </source>
</evidence>
<evidence type="ECO:0000313" key="6">
    <source>
        <dbReference type="Proteomes" id="UP001595593"/>
    </source>
</evidence>
<keyword evidence="3" id="KW-0732">Signal</keyword>
<evidence type="ECO:0000313" key="5">
    <source>
        <dbReference type="EMBL" id="MFC3124563.1"/>
    </source>
</evidence>
<accession>A0ABV7FW39</accession>
<dbReference type="Proteomes" id="UP001595593">
    <property type="component" value="Unassembled WGS sequence"/>
</dbReference>